<dbReference type="RefSeq" id="WP_209601518.1">
    <property type="nucleotide sequence ID" value="NZ_JAGILA010000002.1"/>
</dbReference>
<comment type="caution">
    <text evidence="1">The sequence shown here is derived from an EMBL/GenBank/DDBJ whole genome shotgun (WGS) entry which is preliminary data.</text>
</comment>
<evidence type="ECO:0000313" key="2">
    <source>
        <dbReference type="Proteomes" id="UP000730739"/>
    </source>
</evidence>
<protein>
    <submittedName>
        <fullName evidence="1">Uncharacterized protein</fullName>
    </submittedName>
</protein>
<dbReference type="EMBL" id="JAGILA010000002">
    <property type="protein sequence ID" value="MBP2235293.1"/>
    <property type="molecule type" value="Genomic_DNA"/>
</dbReference>
<keyword evidence="2" id="KW-1185">Reference proteome</keyword>
<sequence>MSDERISGNRRSDTVLFVHWCEQPGCKKWGSFGFAVGRSEPKWFFYEHRPEWRSSDEARPQY</sequence>
<evidence type="ECO:0000313" key="1">
    <source>
        <dbReference type="EMBL" id="MBP2235293.1"/>
    </source>
</evidence>
<gene>
    <name evidence="1" type="ORF">J2Z31_001785</name>
</gene>
<reference evidence="1 2" key="1">
    <citation type="submission" date="2021-03" db="EMBL/GenBank/DDBJ databases">
        <title>Genomic Encyclopedia of Type Strains, Phase IV (KMG-IV): sequencing the most valuable type-strain genomes for metagenomic binning, comparative biology and taxonomic classification.</title>
        <authorList>
            <person name="Goeker M."/>
        </authorList>
    </citation>
    <scope>NUCLEOTIDE SEQUENCE [LARGE SCALE GENOMIC DNA]</scope>
    <source>
        <strain evidence="1 2">DSM 13372</strain>
    </source>
</reference>
<name>A0ABS4QXB0_9HYPH</name>
<accession>A0ABS4QXB0</accession>
<organism evidence="1 2">
    <name type="scientific">Sinorhizobium kostiense</name>
    <dbReference type="NCBI Taxonomy" id="76747"/>
    <lineage>
        <taxon>Bacteria</taxon>
        <taxon>Pseudomonadati</taxon>
        <taxon>Pseudomonadota</taxon>
        <taxon>Alphaproteobacteria</taxon>
        <taxon>Hyphomicrobiales</taxon>
        <taxon>Rhizobiaceae</taxon>
        <taxon>Sinorhizobium/Ensifer group</taxon>
        <taxon>Sinorhizobium</taxon>
    </lineage>
</organism>
<dbReference type="Proteomes" id="UP000730739">
    <property type="component" value="Unassembled WGS sequence"/>
</dbReference>
<proteinExistence type="predicted"/>